<proteinExistence type="predicted"/>
<dbReference type="InterPro" id="IPR027882">
    <property type="entry name" value="SOGA1/2-like_CC"/>
</dbReference>
<organism evidence="5 6">
    <name type="scientific">Engystomops pustulosus</name>
    <name type="common">Tungara frog</name>
    <name type="synonym">Physalaemus pustulosus</name>
    <dbReference type="NCBI Taxonomy" id="76066"/>
    <lineage>
        <taxon>Eukaryota</taxon>
        <taxon>Metazoa</taxon>
        <taxon>Chordata</taxon>
        <taxon>Craniata</taxon>
        <taxon>Vertebrata</taxon>
        <taxon>Euteleostomi</taxon>
        <taxon>Amphibia</taxon>
        <taxon>Batrachia</taxon>
        <taxon>Anura</taxon>
        <taxon>Neobatrachia</taxon>
        <taxon>Hyloidea</taxon>
        <taxon>Leptodactylidae</taxon>
        <taxon>Leiuperinae</taxon>
        <taxon>Engystomops</taxon>
    </lineage>
</organism>
<feature type="coiled-coil region" evidence="2">
    <location>
        <begin position="78"/>
        <end position="131"/>
    </location>
</feature>
<protein>
    <recommendedName>
        <fullName evidence="4">SOGA 1/2-like coiled-coil domain-containing protein</fullName>
    </recommendedName>
</protein>
<keyword evidence="1 2" id="KW-0175">Coiled coil</keyword>
<name>A0AAV7CDC2_ENGPU</name>
<evidence type="ECO:0000313" key="6">
    <source>
        <dbReference type="Proteomes" id="UP000824782"/>
    </source>
</evidence>
<evidence type="ECO:0000256" key="2">
    <source>
        <dbReference type="SAM" id="Coils"/>
    </source>
</evidence>
<evidence type="ECO:0000256" key="1">
    <source>
        <dbReference type="ARBA" id="ARBA00023054"/>
    </source>
</evidence>
<dbReference type="AlphaFoldDB" id="A0AAV7CDC2"/>
<dbReference type="PANTHER" id="PTHR15705">
    <property type="entry name" value="MCG7194, ISOFORM CRA_A"/>
    <property type="match status" value="1"/>
</dbReference>
<evidence type="ECO:0000259" key="4">
    <source>
        <dbReference type="Pfam" id="PF14818"/>
    </source>
</evidence>
<keyword evidence="6" id="KW-1185">Reference proteome</keyword>
<evidence type="ECO:0000313" key="5">
    <source>
        <dbReference type="EMBL" id="KAG8582660.1"/>
    </source>
</evidence>
<feature type="domain" description="SOGA 1/2-like coiled-coil" evidence="4">
    <location>
        <begin position="198"/>
        <end position="251"/>
    </location>
</feature>
<comment type="caution">
    <text evidence="5">The sequence shown here is derived from an EMBL/GenBank/DDBJ whole genome shotgun (WGS) entry which is preliminary data.</text>
</comment>
<dbReference type="Proteomes" id="UP000824782">
    <property type="component" value="Unassembled WGS sequence"/>
</dbReference>
<feature type="region of interest" description="Disordered" evidence="3">
    <location>
        <begin position="772"/>
        <end position="810"/>
    </location>
</feature>
<gene>
    <name evidence="5" type="ORF">GDO81_008153</name>
</gene>
<reference evidence="5" key="1">
    <citation type="thesis" date="2020" institute="ProQuest LLC" country="789 East Eisenhower Parkway, Ann Arbor, MI, USA">
        <title>Comparative Genomics and Chromosome Evolution.</title>
        <authorList>
            <person name="Mudd A.B."/>
        </authorList>
    </citation>
    <scope>NUCLEOTIDE SEQUENCE</scope>
    <source>
        <strain evidence="5">237g6f4</strain>
        <tissue evidence="5">Blood</tissue>
    </source>
</reference>
<accession>A0AAV7CDC2</accession>
<dbReference type="PANTHER" id="PTHR15705:SF1">
    <property type="entry name" value="RIKEN CDNA 9330159F19 GENE"/>
    <property type="match status" value="1"/>
</dbReference>
<evidence type="ECO:0000256" key="3">
    <source>
        <dbReference type="SAM" id="MobiDB-lite"/>
    </source>
</evidence>
<dbReference type="EMBL" id="WNYA01000003">
    <property type="protein sequence ID" value="KAG8582660.1"/>
    <property type="molecule type" value="Genomic_DNA"/>
</dbReference>
<feature type="coiled-coil region" evidence="2">
    <location>
        <begin position="219"/>
        <end position="246"/>
    </location>
</feature>
<sequence length="810" mass="92610">MWNENENTPELCHCQRYQGRYGTCHLSGSSNKGKGRDRSRSPFKYSATKEHPYSACQDNTLGLCEQNLLLKKKCDDLRRRHRKEREVWRKEKEGLLKEVIDLKAGENRGILLELKAVLEVIQKEQRREEKKWTDFLLQFLNDRCGWEIESIELKQNISKLEDNSTKTCASQSNLEDKDIKAEETDQKQLTEDTTAAVMELRTHLEKKEWNWKVEKMEMLERFDNERKEWECQWKTMQNKIEELYEEVKLRREMNLNGADDRLGEKMLQFSMPFSQAGPTKPTNIARQNDVVSIKPDRHDKEWLSDYSPTIKEKSEIKMPNQNHHINAEPEKSITQRMSKTENDTLNDALKEIARVSEELCKYQEEIRARANCKKVVSSSVVGEFRRNLHVKAGKNHTSCPKMSKNIQKDFWSNNKSAQESIFTAETSQLQEYGRSLENQVPASSLNFSWPLPNTLFQDKIPVTDENLVPISTQRLTTDIELNKIDSELCHLEWLCGIGGLEDGNFTESLFNSFTDINGFTPEMNKQNLAVSQNQLFNSDGLYPEVIMLGHSSVGSAYSYGNTIKNGKLAAKIDEFNRVVFKTGKGNAVSHDDVSMDMVLDIDEEHLSPPLSRHLSTGQAVTKPLTVTEPPCALSSSHNGATMEKTTAQLCQQTNGPLATCSYKNTLQKQNWKGINLSGRPRSADSRSNYGVVEKLLKSYETKVAAPVCNSKPSVSKWTQADFLLTDNSSERLTQCLEMLHLEQTAKVLQNDIHWYPHQDSLGLRLPEVSRTLSSEKGFSRPARPANRRPPSRWASTRSPSKPSSVRRATH</sequence>
<dbReference type="Pfam" id="PF14818">
    <property type="entry name" value="SOGA1-2-like_CC"/>
    <property type="match status" value="1"/>
</dbReference>